<dbReference type="InterPro" id="IPR001433">
    <property type="entry name" value="OxRdtase_FAD/NAD-bd"/>
</dbReference>
<dbReference type="Pfam" id="PF00175">
    <property type="entry name" value="NAD_binding_1"/>
    <property type="match status" value="1"/>
</dbReference>
<protein>
    <recommendedName>
        <fullName evidence="16">NADH-cytochrome b5 reductase</fullName>
        <ecNumber evidence="16">1.6.2.2</ecNumber>
    </recommendedName>
</protein>
<evidence type="ECO:0000256" key="4">
    <source>
        <dbReference type="ARBA" id="ARBA00022630"/>
    </source>
</evidence>
<evidence type="ECO:0000256" key="10">
    <source>
        <dbReference type="ARBA" id="ARBA00023027"/>
    </source>
</evidence>
<keyword evidence="5" id="KW-0812">Transmembrane</keyword>
<comment type="catalytic activity">
    <reaction evidence="14 16">
        <text>2 Fe(III)-[cytochrome b5] + NADH = 2 Fe(II)-[cytochrome b5] + NAD(+) + H(+)</text>
        <dbReference type="Rhea" id="RHEA:46680"/>
        <dbReference type="Rhea" id="RHEA-COMP:10438"/>
        <dbReference type="Rhea" id="RHEA-COMP:10439"/>
        <dbReference type="ChEBI" id="CHEBI:15378"/>
        <dbReference type="ChEBI" id="CHEBI:29033"/>
        <dbReference type="ChEBI" id="CHEBI:29034"/>
        <dbReference type="ChEBI" id="CHEBI:57540"/>
        <dbReference type="ChEBI" id="CHEBI:57945"/>
        <dbReference type="EC" id="1.6.2.2"/>
    </reaction>
</comment>
<dbReference type="GO" id="GO:0005741">
    <property type="term" value="C:mitochondrial outer membrane"/>
    <property type="evidence" value="ECO:0007669"/>
    <property type="project" value="UniProtKB-SubCell"/>
</dbReference>
<keyword evidence="6" id="KW-1000">Mitochondrion outer membrane</keyword>
<evidence type="ECO:0000256" key="3">
    <source>
        <dbReference type="ARBA" id="ARBA00006105"/>
    </source>
</evidence>
<feature type="binding site" evidence="15">
    <location>
        <position position="154"/>
    </location>
    <ligand>
        <name>FAD</name>
        <dbReference type="ChEBI" id="CHEBI:57692"/>
    </ligand>
</feature>
<evidence type="ECO:0000256" key="8">
    <source>
        <dbReference type="ARBA" id="ARBA00022989"/>
    </source>
</evidence>
<gene>
    <name evidence="19" type="ORF">N7509_003440</name>
</gene>
<dbReference type="FunFam" id="2.40.30.10:FF:000032">
    <property type="entry name" value="NADH-cytochrome b5 reductase"/>
    <property type="match status" value="1"/>
</dbReference>
<comment type="similarity">
    <text evidence="3 16">Belongs to the flavoprotein pyridine nucleotide cytochrome reductase family.</text>
</comment>
<keyword evidence="10 16" id="KW-0520">NAD</keyword>
<proteinExistence type="inferred from homology"/>
<feature type="domain" description="FAD-binding FR-type" evidence="18">
    <location>
        <begin position="81"/>
        <end position="186"/>
    </location>
</feature>
<keyword evidence="7 15" id="KW-0274">FAD</keyword>
<evidence type="ECO:0000256" key="12">
    <source>
        <dbReference type="ARBA" id="ARBA00023136"/>
    </source>
</evidence>
<evidence type="ECO:0000256" key="9">
    <source>
        <dbReference type="ARBA" id="ARBA00023002"/>
    </source>
</evidence>
<sequence length="332" mass="36683">MFARQTFRCAQPLKQSFRKYSAEAPKAAESAPKPPPSPPKKANLTPVYVAVGLAGAGAGFYRYSTGAAAEPINRPKVFNGEDWIDLKVAGIETLSHNTKKLRFEFDDKEAVGGLPVASALLTRFKPEGKEKNVVRPYTPTSDESQPGFLELVVKSYPGGPMSEHIHSLNVDQTLAFKGPIVKYPWEANKHDHICLIAGGTGITPMYQLARQIFKNPEDKTKVTLVFGNVTEEDILLKKELNELENTYPQRFRAFYVLDNPPKEWAGGKGFITKELLKTVLPEPKEENIKVFVCGPPGLYKAISGGKVSPQDQGELSGVLKDLGYNKDQVFKF</sequence>
<keyword evidence="20" id="KW-1185">Reference proteome</keyword>
<evidence type="ECO:0000256" key="5">
    <source>
        <dbReference type="ARBA" id="ARBA00022692"/>
    </source>
</evidence>
<dbReference type="SUPFAM" id="SSF63380">
    <property type="entry name" value="Riboflavin synthase domain-like"/>
    <property type="match status" value="1"/>
</dbReference>
<dbReference type="InterPro" id="IPR008333">
    <property type="entry name" value="Cbr1-like_FAD-bd_dom"/>
</dbReference>
<dbReference type="Proteomes" id="UP001147747">
    <property type="component" value="Unassembled WGS sequence"/>
</dbReference>
<feature type="binding site" evidence="15">
    <location>
        <position position="162"/>
    </location>
    <ligand>
        <name>FAD</name>
        <dbReference type="ChEBI" id="CHEBI:57692"/>
    </ligand>
</feature>
<keyword evidence="8" id="KW-1133">Transmembrane helix</keyword>
<evidence type="ECO:0000256" key="13">
    <source>
        <dbReference type="ARBA" id="ARBA00037464"/>
    </source>
</evidence>
<evidence type="ECO:0000259" key="18">
    <source>
        <dbReference type="PROSITE" id="PS51384"/>
    </source>
</evidence>
<feature type="binding site" evidence="15">
    <location>
        <position position="135"/>
    </location>
    <ligand>
        <name>FAD</name>
        <dbReference type="ChEBI" id="CHEBI:57692"/>
    </ligand>
</feature>
<dbReference type="GeneID" id="81367057"/>
<comment type="function">
    <text evidence="13">May mediate the reduction of outer membrane cytochrome b5.</text>
</comment>
<evidence type="ECO:0000256" key="16">
    <source>
        <dbReference type="RuleBase" id="RU361226"/>
    </source>
</evidence>
<evidence type="ECO:0000256" key="6">
    <source>
        <dbReference type="ARBA" id="ARBA00022787"/>
    </source>
</evidence>
<organism evidence="19 20">
    <name type="scientific">Penicillium cosmopolitanum</name>
    <dbReference type="NCBI Taxonomy" id="1131564"/>
    <lineage>
        <taxon>Eukaryota</taxon>
        <taxon>Fungi</taxon>
        <taxon>Dikarya</taxon>
        <taxon>Ascomycota</taxon>
        <taxon>Pezizomycotina</taxon>
        <taxon>Eurotiomycetes</taxon>
        <taxon>Eurotiomycetidae</taxon>
        <taxon>Eurotiales</taxon>
        <taxon>Aspergillaceae</taxon>
        <taxon>Penicillium</taxon>
    </lineage>
</organism>
<name>A0A9W9W4Y1_9EURO</name>
<dbReference type="PROSITE" id="PS51384">
    <property type="entry name" value="FAD_FR"/>
    <property type="match status" value="1"/>
</dbReference>
<feature type="binding site" evidence="15">
    <location>
        <position position="203"/>
    </location>
    <ligand>
        <name>FAD</name>
        <dbReference type="ChEBI" id="CHEBI:57692"/>
    </ligand>
</feature>
<feature type="compositionally biased region" description="Low complexity" evidence="17">
    <location>
        <begin position="22"/>
        <end position="31"/>
    </location>
</feature>
<dbReference type="EC" id="1.6.2.2" evidence="16"/>
<dbReference type="Gene3D" id="3.40.50.80">
    <property type="entry name" value="Nucleotide-binding domain of ferredoxin-NADP reductase (FNR) module"/>
    <property type="match status" value="1"/>
</dbReference>
<reference evidence="19" key="2">
    <citation type="journal article" date="2023" name="IMA Fungus">
        <title>Comparative genomic study of the Penicillium genus elucidates a diverse pangenome and 15 lateral gene transfer events.</title>
        <authorList>
            <person name="Petersen C."/>
            <person name="Sorensen T."/>
            <person name="Nielsen M.R."/>
            <person name="Sondergaard T.E."/>
            <person name="Sorensen J.L."/>
            <person name="Fitzpatrick D.A."/>
            <person name="Frisvad J.C."/>
            <person name="Nielsen K.L."/>
        </authorList>
    </citation>
    <scope>NUCLEOTIDE SEQUENCE</scope>
    <source>
        <strain evidence="19">IBT 29677</strain>
    </source>
</reference>
<dbReference type="RefSeq" id="XP_056490811.1">
    <property type="nucleotide sequence ID" value="XM_056628077.1"/>
</dbReference>
<feature type="binding site" evidence="15">
    <location>
        <position position="137"/>
    </location>
    <ligand>
        <name>FAD</name>
        <dbReference type="ChEBI" id="CHEBI:57692"/>
    </ligand>
</feature>
<dbReference type="Pfam" id="PF00970">
    <property type="entry name" value="FAD_binding_6"/>
    <property type="match status" value="1"/>
</dbReference>
<evidence type="ECO:0000256" key="1">
    <source>
        <dbReference type="ARBA" id="ARBA00001974"/>
    </source>
</evidence>
<dbReference type="InterPro" id="IPR039261">
    <property type="entry name" value="FNR_nucleotide-bd"/>
</dbReference>
<comment type="subcellular location">
    <subcellularLocation>
        <location evidence="2">Mitochondrion outer membrane</location>
        <topology evidence="2">Single-pass membrane protein</topology>
    </subcellularLocation>
</comment>
<evidence type="ECO:0000256" key="17">
    <source>
        <dbReference type="SAM" id="MobiDB-lite"/>
    </source>
</evidence>
<feature type="binding site" evidence="15">
    <location>
        <position position="152"/>
    </location>
    <ligand>
        <name>FAD</name>
        <dbReference type="ChEBI" id="CHEBI:57692"/>
    </ligand>
</feature>
<dbReference type="GO" id="GO:0090524">
    <property type="term" value="F:cytochrome-b5 reductase activity, acting on NADH"/>
    <property type="evidence" value="ECO:0007669"/>
    <property type="project" value="UniProtKB-EC"/>
</dbReference>
<dbReference type="PANTHER" id="PTHR19370">
    <property type="entry name" value="NADH-CYTOCHROME B5 REDUCTASE"/>
    <property type="match status" value="1"/>
</dbReference>
<dbReference type="OrthoDB" id="432685at2759"/>
<comment type="caution">
    <text evidence="19">The sequence shown here is derived from an EMBL/GenBank/DDBJ whole genome shotgun (WGS) entry which is preliminary data.</text>
</comment>
<evidence type="ECO:0000313" key="19">
    <source>
        <dbReference type="EMBL" id="KAJ5403569.1"/>
    </source>
</evidence>
<dbReference type="PRINTS" id="PR00371">
    <property type="entry name" value="FPNCR"/>
</dbReference>
<accession>A0A9W9W4Y1</accession>
<evidence type="ECO:0000256" key="11">
    <source>
        <dbReference type="ARBA" id="ARBA00023128"/>
    </source>
</evidence>
<dbReference type="GO" id="GO:0006696">
    <property type="term" value="P:ergosterol biosynthetic process"/>
    <property type="evidence" value="ECO:0007669"/>
    <property type="project" value="TreeGrafter"/>
</dbReference>
<feature type="binding site" evidence="15">
    <location>
        <position position="161"/>
    </location>
    <ligand>
        <name>FAD</name>
        <dbReference type="ChEBI" id="CHEBI:57692"/>
    </ligand>
</feature>
<dbReference type="EMBL" id="JAPZBU010000005">
    <property type="protein sequence ID" value="KAJ5403569.1"/>
    <property type="molecule type" value="Genomic_DNA"/>
</dbReference>
<feature type="binding site" evidence="15">
    <location>
        <position position="136"/>
    </location>
    <ligand>
        <name>FAD</name>
        <dbReference type="ChEBI" id="CHEBI:57692"/>
    </ligand>
</feature>
<keyword evidence="12" id="KW-0472">Membrane</keyword>
<dbReference type="FunFam" id="3.40.50.80:FF:000009">
    <property type="entry name" value="NADH-cytochrome b5 reductase"/>
    <property type="match status" value="1"/>
</dbReference>
<dbReference type="InterPro" id="IPR001709">
    <property type="entry name" value="Flavoprot_Pyr_Nucl_cyt_Rdtase"/>
</dbReference>
<comment type="cofactor">
    <cofactor evidence="1 15 16">
        <name>FAD</name>
        <dbReference type="ChEBI" id="CHEBI:57692"/>
    </cofactor>
</comment>
<feature type="region of interest" description="Disordered" evidence="17">
    <location>
        <begin position="20"/>
        <end position="41"/>
    </location>
</feature>
<dbReference type="SUPFAM" id="SSF52343">
    <property type="entry name" value="Ferredoxin reductase-like, C-terminal NADP-linked domain"/>
    <property type="match status" value="1"/>
</dbReference>
<evidence type="ECO:0000313" key="20">
    <source>
        <dbReference type="Proteomes" id="UP001147747"/>
    </source>
</evidence>
<keyword evidence="9 16" id="KW-0560">Oxidoreductase</keyword>
<evidence type="ECO:0000256" key="14">
    <source>
        <dbReference type="ARBA" id="ARBA00047682"/>
    </source>
</evidence>
<keyword evidence="4 15" id="KW-0285">Flavoprotein</keyword>
<keyword evidence="11" id="KW-0496">Mitochondrion</keyword>
<evidence type="ECO:0000256" key="15">
    <source>
        <dbReference type="PIRSR" id="PIRSR601834-1"/>
    </source>
</evidence>
<dbReference type="InterPro" id="IPR017938">
    <property type="entry name" value="Riboflavin_synthase-like_b-brl"/>
</dbReference>
<dbReference type="InterPro" id="IPR001834">
    <property type="entry name" value="CBR-like"/>
</dbReference>
<dbReference type="Gene3D" id="2.40.30.10">
    <property type="entry name" value="Translation factors"/>
    <property type="match status" value="1"/>
</dbReference>
<dbReference type="PANTHER" id="PTHR19370:SF171">
    <property type="entry name" value="NADH-CYTOCHROME B5 REDUCTASE 2"/>
    <property type="match status" value="1"/>
</dbReference>
<evidence type="ECO:0000256" key="2">
    <source>
        <dbReference type="ARBA" id="ARBA00004572"/>
    </source>
</evidence>
<dbReference type="AlphaFoldDB" id="A0A9W9W4Y1"/>
<dbReference type="PRINTS" id="PR00406">
    <property type="entry name" value="CYTB5RDTASE"/>
</dbReference>
<evidence type="ECO:0000256" key="7">
    <source>
        <dbReference type="ARBA" id="ARBA00022827"/>
    </source>
</evidence>
<dbReference type="InterPro" id="IPR017927">
    <property type="entry name" value="FAD-bd_FR_type"/>
</dbReference>
<reference evidence="19" key="1">
    <citation type="submission" date="2022-12" db="EMBL/GenBank/DDBJ databases">
        <authorList>
            <person name="Petersen C."/>
        </authorList>
    </citation>
    <scope>NUCLEOTIDE SEQUENCE</scope>
    <source>
        <strain evidence="19">IBT 29677</strain>
    </source>
</reference>
<dbReference type="CDD" id="cd06183">
    <property type="entry name" value="cyt_b5_reduct_like"/>
    <property type="match status" value="1"/>
</dbReference>